<dbReference type="InterPro" id="IPR002068">
    <property type="entry name" value="A-crystallin/Hsp20_dom"/>
</dbReference>
<proteinExistence type="inferred from homology"/>
<feature type="region of interest" description="Disordered" evidence="3">
    <location>
        <begin position="60"/>
        <end position="94"/>
    </location>
</feature>
<feature type="domain" description="SHSP" evidence="4">
    <location>
        <begin position="89"/>
        <end position="203"/>
    </location>
</feature>
<reference evidence="5 6" key="1">
    <citation type="submission" date="2016-11" db="EMBL/GenBank/DDBJ databases">
        <title>Comparative genomics of Acidibacillus ferroxidans species.</title>
        <authorList>
            <person name="Oliveira G."/>
            <person name="Nunes G."/>
            <person name="Oliveira R."/>
            <person name="Araujo F."/>
            <person name="Salim A."/>
            <person name="Scholte L."/>
            <person name="Morais D."/>
            <person name="Nancucheo I."/>
            <person name="Johnson D.B."/>
            <person name="Grail B."/>
            <person name="Bittencourt J."/>
            <person name="Valadares R."/>
        </authorList>
    </citation>
    <scope>NUCLEOTIDE SEQUENCE [LARGE SCALE GENOMIC DNA]</scope>
    <source>
        <strain evidence="5 6">Y002</strain>
    </source>
</reference>
<name>A0A2U3D8L1_SULT2</name>
<dbReference type="SUPFAM" id="SSF49764">
    <property type="entry name" value="HSP20-like chaperones"/>
    <property type="match status" value="1"/>
</dbReference>
<organism evidence="5 6">
    <name type="scientific">Sulfoacidibacillus thermotolerans</name>
    <name type="common">Acidibacillus sulfuroxidans</name>
    <dbReference type="NCBI Taxonomy" id="1765684"/>
    <lineage>
        <taxon>Bacteria</taxon>
        <taxon>Bacillati</taxon>
        <taxon>Bacillota</taxon>
        <taxon>Bacilli</taxon>
        <taxon>Bacillales</taxon>
        <taxon>Alicyclobacillaceae</taxon>
        <taxon>Sulfoacidibacillus</taxon>
    </lineage>
</organism>
<dbReference type="InterPro" id="IPR031107">
    <property type="entry name" value="Small_HSP"/>
</dbReference>
<evidence type="ECO:0000259" key="4">
    <source>
        <dbReference type="PROSITE" id="PS01031"/>
    </source>
</evidence>
<accession>A0A2U3D8L1</accession>
<evidence type="ECO:0000313" key="6">
    <source>
        <dbReference type="Proteomes" id="UP000245380"/>
    </source>
</evidence>
<dbReference type="PROSITE" id="PS01031">
    <property type="entry name" value="SHSP"/>
    <property type="match status" value="1"/>
</dbReference>
<dbReference type="PANTHER" id="PTHR11527">
    <property type="entry name" value="HEAT-SHOCK PROTEIN 20 FAMILY MEMBER"/>
    <property type="match status" value="1"/>
</dbReference>
<evidence type="ECO:0000256" key="1">
    <source>
        <dbReference type="PROSITE-ProRule" id="PRU00285"/>
    </source>
</evidence>
<dbReference type="Gene3D" id="2.60.40.790">
    <property type="match status" value="1"/>
</dbReference>
<protein>
    <recommendedName>
        <fullName evidence="4">SHSP domain-containing protein</fullName>
    </recommendedName>
</protein>
<dbReference type="OrthoDB" id="1806521at2"/>
<evidence type="ECO:0000256" key="3">
    <source>
        <dbReference type="SAM" id="MobiDB-lite"/>
    </source>
</evidence>
<dbReference type="Proteomes" id="UP000245380">
    <property type="component" value="Unassembled WGS sequence"/>
</dbReference>
<dbReference type="Pfam" id="PF00011">
    <property type="entry name" value="HSP20"/>
    <property type="match status" value="1"/>
</dbReference>
<comment type="similarity">
    <text evidence="1 2">Belongs to the small heat shock protein (HSP20) family.</text>
</comment>
<dbReference type="CDD" id="cd06464">
    <property type="entry name" value="ACD_sHsps-like"/>
    <property type="match status" value="1"/>
</dbReference>
<dbReference type="InterPro" id="IPR008978">
    <property type="entry name" value="HSP20-like_chaperone"/>
</dbReference>
<dbReference type="EMBL" id="MPDK01000010">
    <property type="protein sequence ID" value="PWI57613.1"/>
    <property type="molecule type" value="Genomic_DNA"/>
</dbReference>
<evidence type="ECO:0000256" key="2">
    <source>
        <dbReference type="RuleBase" id="RU003616"/>
    </source>
</evidence>
<dbReference type="AlphaFoldDB" id="A0A2U3D8L1"/>
<gene>
    <name evidence="5" type="ORF">BM613_07395</name>
</gene>
<sequence length="205" mass="22801">MPQGFDPGQSWQSMTEQFRRVFGDEFVQNLMKSINLSEMMNSAPFFSQSTQGAGERMGGMPGGPVGMPGMPGSRFPFDQGGQTPGAGSSAPSTALPRIDMIQTRHELIVIAELPGVQAGDVKISVLPDRLRLSGQMKRPYTPTVDDQVLLSELARGDFAREIPLPVRVKTERIRANYKQGYLEVRMFKEDARESWQGHEIPIRFE</sequence>
<comment type="caution">
    <text evidence="5">The sequence shown here is derived from an EMBL/GenBank/DDBJ whole genome shotgun (WGS) entry which is preliminary data.</text>
</comment>
<evidence type="ECO:0000313" key="5">
    <source>
        <dbReference type="EMBL" id="PWI57613.1"/>
    </source>
</evidence>
<keyword evidence="6" id="KW-1185">Reference proteome</keyword>
<dbReference type="RefSeq" id="WP_109430547.1">
    <property type="nucleotide sequence ID" value="NZ_MPDK01000010.1"/>
</dbReference>